<dbReference type="PANTHER" id="PTHR11705:SF143">
    <property type="entry name" value="SLL0236 PROTEIN"/>
    <property type="match status" value="1"/>
</dbReference>
<evidence type="ECO:0000256" key="1">
    <source>
        <dbReference type="ARBA" id="ARBA00001947"/>
    </source>
</evidence>
<keyword evidence="9" id="KW-0121">Carboxypeptidase</keyword>
<gene>
    <name evidence="9" type="primary">mpaA</name>
    <name evidence="9" type="ORF">SIID45300_03143</name>
</gene>
<dbReference type="CDD" id="cd06904">
    <property type="entry name" value="M14_MpaA-like"/>
    <property type="match status" value="1"/>
</dbReference>
<comment type="caution">
    <text evidence="9">The sequence shown here is derived from an EMBL/GenBank/DDBJ whole genome shotgun (WGS) entry which is preliminary data.</text>
</comment>
<dbReference type="EMBL" id="BAAFGK010000005">
    <property type="protein sequence ID" value="GAB0058786.1"/>
    <property type="molecule type" value="Genomic_DNA"/>
</dbReference>
<dbReference type="GO" id="GO:0004180">
    <property type="term" value="F:carboxypeptidase activity"/>
    <property type="evidence" value="ECO:0007669"/>
    <property type="project" value="UniProtKB-KW"/>
</dbReference>
<evidence type="ECO:0000313" key="9">
    <source>
        <dbReference type="EMBL" id="GAB0058786.1"/>
    </source>
</evidence>
<proteinExistence type="inferred from homology"/>
<reference evidence="9 10" key="1">
    <citation type="submission" date="2024-05" db="EMBL/GenBank/DDBJ databases">
        <authorList>
            <consortium name="Candidatus Magnetaquicoccaceae bacterium FCR-1 genome sequencing consortium"/>
            <person name="Shimoshige H."/>
            <person name="Shimamura S."/>
            <person name="Taoka A."/>
            <person name="Kobayashi H."/>
            <person name="Maekawa T."/>
        </authorList>
    </citation>
    <scope>NUCLEOTIDE SEQUENCE [LARGE SCALE GENOMIC DNA]</scope>
    <source>
        <strain evidence="9 10">FCR-1</strain>
    </source>
</reference>
<keyword evidence="4 9" id="KW-0378">Hydrolase</keyword>
<comment type="similarity">
    <text evidence="2 7">Belongs to the peptidase M14 family.</text>
</comment>
<dbReference type="PANTHER" id="PTHR11705">
    <property type="entry name" value="PROTEASE FAMILY M14 CARBOXYPEPTIDASE A,B"/>
    <property type="match status" value="1"/>
</dbReference>
<evidence type="ECO:0000313" key="10">
    <source>
        <dbReference type="Proteomes" id="UP001628193"/>
    </source>
</evidence>
<dbReference type="Gene3D" id="3.40.630.10">
    <property type="entry name" value="Zn peptidases"/>
    <property type="match status" value="1"/>
</dbReference>
<comment type="caution">
    <text evidence="7">Lacks conserved residue(s) required for the propagation of feature annotation.</text>
</comment>
<reference evidence="9 10" key="2">
    <citation type="submission" date="2024-09" db="EMBL/GenBank/DDBJ databases">
        <title>Draft genome sequence of Candidatus Magnetaquicoccaceae bacterium FCR-1.</title>
        <authorList>
            <person name="Shimoshige H."/>
            <person name="Shimamura S."/>
            <person name="Taoka A."/>
            <person name="Kobayashi H."/>
            <person name="Maekawa T."/>
        </authorList>
    </citation>
    <scope>NUCLEOTIDE SEQUENCE [LARGE SCALE GENOMIC DNA]</scope>
    <source>
        <strain evidence="9 10">FCR-1</strain>
    </source>
</reference>
<accession>A0ABQ0CD13</accession>
<feature type="domain" description="Peptidase M14" evidence="8">
    <location>
        <begin position="69"/>
        <end position="335"/>
    </location>
</feature>
<keyword evidence="5" id="KW-0862">Zinc</keyword>
<dbReference type="PROSITE" id="PS52035">
    <property type="entry name" value="PEPTIDASE_M14"/>
    <property type="match status" value="1"/>
</dbReference>
<protein>
    <submittedName>
        <fullName evidence="9">Murein peptide amidase A</fullName>
        <ecNumber evidence="9">3.4.17.-</ecNumber>
    </submittedName>
</protein>
<evidence type="ECO:0000256" key="5">
    <source>
        <dbReference type="ARBA" id="ARBA00022833"/>
    </source>
</evidence>
<sequence length="335" mass="37432">MVAIRRIRCILTLGVGVLLGLSPWTAWSADPSNLSAHEALEAIAQDAVKGNHIPGVDKKTEKSPPQLSMPEMCAKIGAKLRSVDPLTCQKFNLQRTGAASVNGLPILLKEYPPHPDRPPQARILLLGGIHGDEYSSISIVFKWLEILEAHHSGLFHWRVAPLVNPDGLLRDRSQRTNIHGVDLNRNFPTTDWHRESREYWVNKTHSDPRRFPGPAPLSEPESRWVAEEIERFRPNVVISVHAPFGLLDFDGPPTTPPERLGALYLTLLGTYPGSLGRYAGIQKKLPIITIELPLSGALPNTTEIATMWSDMVRWIRGNVRDRGPKRTYLTERPLP</sequence>
<comment type="cofactor">
    <cofactor evidence="1">
        <name>Zn(2+)</name>
        <dbReference type="ChEBI" id="CHEBI:29105"/>
    </cofactor>
</comment>
<organism evidence="9 10">
    <name type="scientific">Candidatus Magnetaquiglobus chichijimensis</name>
    <dbReference type="NCBI Taxonomy" id="3141448"/>
    <lineage>
        <taxon>Bacteria</taxon>
        <taxon>Pseudomonadati</taxon>
        <taxon>Pseudomonadota</taxon>
        <taxon>Magnetococcia</taxon>
        <taxon>Magnetococcales</taxon>
        <taxon>Candidatus Magnetaquicoccaceae</taxon>
        <taxon>Candidatus Magnetaquiglobus</taxon>
    </lineage>
</organism>
<dbReference type="InterPro" id="IPR000834">
    <property type="entry name" value="Peptidase_M14"/>
</dbReference>
<dbReference type="Proteomes" id="UP001628193">
    <property type="component" value="Unassembled WGS sequence"/>
</dbReference>
<keyword evidence="3" id="KW-0645">Protease</keyword>
<evidence type="ECO:0000256" key="6">
    <source>
        <dbReference type="ARBA" id="ARBA00023049"/>
    </source>
</evidence>
<evidence type="ECO:0000256" key="4">
    <source>
        <dbReference type="ARBA" id="ARBA00022801"/>
    </source>
</evidence>
<evidence type="ECO:0000256" key="3">
    <source>
        <dbReference type="ARBA" id="ARBA00022670"/>
    </source>
</evidence>
<keyword evidence="10" id="KW-1185">Reference proteome</keyword>
<dbReference type="SUPFAM" id="SSF53187">
    <property type="entry name" value="Zn-dependent exopeptidases"/>
    <property type="match status" value="1"/>
</dbReference>
<evidence type="ECO:0000256" key="2">
    <source>
        <dbReference type="ARBA" id="ARBA00005988"/>
    </source>
</evidence>
<dbReference type="EC" id="3.4.17.-" evidence="9"/>
<dbReference type="Pfam" id="PF00246">
    <property type="entry name" value="Peptidase_M14"/>
    <property type="match status" value="1"/>
</dbReference>
<evidence type="ECO:0000259" key="8">
    <source>
        <dbReference type="PROSITE" id="PS52035"/>
    </source>
</evidence>
<name>A0ABQ0CD13_9PROT</name>
<keyword evidence="6" id="KW-0482">Metalloprotease</keyword>
<evidence type="ECO:0000256" key="7">
    <source>
        <dbReference type="PROSITE-ProRule" id="PRU01379"/>
    </source>
</evidence>